<sequence length="325" mass="37077">MPVVVKSDDNSILAADDLMFKAEDIRSNVLIEQTQRLDYDFGTATIKEMRFDGIMMGYGTIDVHENIKVEASDLTPLVGMHFVLKGNYQAQLSPRKEKVTFSDLEHTIMYNPDMEDYIQVRKQPGMSVFGMSFTIEKFKEMAEGNGRLLESYAEKIEANKPIFLLDNYRITQKMLAVINDVKNCEFSGGLKKLFLQSKALELLALQCEQVETTKPSREGLSKQDIEKIHFAKEILLLNAREPLSLTELARKAGINEFKLKKGFKEVFNNTVFGYLSDYRMEQAGILVTLKDRSLTDIADELGYSSLQHFSLAFRKKYGVSPVKFR</sequence>
<dbReference type="InterPro" id="IPR009057">
    <property type="entry name" value="Homeodomain-like_sf"/>
</dbReference>
<dbReference type="AlphaFoldDB" id="A0A327Q969"/>
<dbReference type="RefSeq" id="WP_111599480.1">
    <property type="nucleotide sequence ID" value="NZ_QLLL01000008.1"/>
</dbReference>
<dbReference type="SUPFAM" id="SSF46689">
    <property type="entry name" value="Homeodomain-like"/>
    <property type="match status" value="2"/>
</dbReference>
<dbReference type="SMART" id="SM00342">
    <property type="entry name" value="HTH_ARAC"/>
    <property type="match status" value="1"/>
</dbReference>
<keyword evidence="1" id="KW-0805">Transcription regulation</keyword>
<evidence type="ECO:0000256" key="1">
    <source>
        <dbReference type="ARBA" id="ARBA00023015"/>
    </source>
</evidence>
<feature type="domain" description="HTH araC/xylS-type" evidence="4">
    <location>
        <begin position="229"/>
        <end position="325"/>
    </location>
</feature>
<proteinExistence type="predicted"/>
<dbReference type="Pfam" id="PF12833">
    <property type="entry name" value="HTH_18"/>
    <property type="match status" value="1"/>
</dbReference>
<keyword evidence="2 5" id="KW-0238">DNA-binding</keyword>
<dbReference type="GO" id="GO:0043565">
    <property type="term" value="F:sequence-specific DNA binding"/>
    <property type="evidence" value="ECO:0007669"/>
    <property type="project" value="InterPro"/>
</dbReference>
<dbReference type="PANTHER" id="PTHR47893">
    <property type="entry name" value="REGULATORY PROTEIN PCHR"/>
    <property type="match status" value="1"/>
</dbReference>
<evidence type="ECO:0000256" key="2">
    <source>
        <dbReference type="ARBA" id="ARBA00023125"/>
    </source>
</evidence>
<dbReference type="InterPro" id="IPR020449">
    <property type="entry name" value="Tscrpt_reg_AraC-type_HTH"/>
</dbReference>
<dbReference type="InterPro" id="IPR018060">
    <property type="entry name" value="HTH_AraC"/>
</dbReference>
<dbReference type="PROSITE" id="PS01124">
    <property type="entry name" value="HTH_ARAC_FAMILY_2"/>
    <property type="match status" value="1"/>
</dbReference>
<evidence type="ECO:0000259" key="4">
    <source>
        <dbReference type="PROSITE" id="PS01124"/>
    </source>
</evidence>
<dbReference type="Proteomes" id="UP000249547">
    <property type="component" value="Unassembled WGS sequence"/>
</dbReference>
<dbReference type="EMBL" id="QLLL01000008">
    <property type="protein sequence ID" value="RAJ00358.1"/>
    <property type="molecule type" value="Genomic_DNA"/>
</dbReference>
<dbReference type="OrthoDB" id="799767at2"/>
<dbReference type="Gene3D" id="1.10.10.60">
    <property type="entry name" value="Homeodomain-like"/>
    <property type="match status" value="2"/>
</dbReference>
<accession>A0A327Q969</accession>
<dbReference type="PANTHER" id="PTHR47893:SF1">
    <property type="entry name" value="REGULATORY PROTEIN PCHR"/>
    <property type="match status" value="1"/>
</dbReference>
<dbReference type="InterPro" id="IPR053142">
    <property type="entry name" value="PchR_regulatory_protein"/>
</dbReference>
<name>A0A327Q969_9BACT</name>
<dbReference type="GO" id="GO:0003700">
    <property type="term" value="F:DNA-binding transcription factor activity"/>
    <property type="evidence" value="ECO:0007669"/>
    <property type="project" value="InterPro"/>
</dbReference>
<evidence type="ECO:0000313" key="5">
    <source>
        <dbReference type="EMBL" id="RAJ00358.1"/>
    </source>
</evidence>
<evidence type="ECO:0000256" key="3">
    <source>
        <dbReference type="ARBA" id="ARBA00023163"/>
    </source>
</evidence>
<protein>
    <submittedName>
        <fullName evidence="5">AraC-like DNA-binding protein</fullName>
    </submittedName>
</protein>
<evidence type="ECO:0000313" key="6">
    <source>
        <dbReference type="Proteomes" id="UP000249547"/>
    </source>
</evidence>
<dbReference type="PRINTS" id="PR00032">
    <property type="entry name" value="HTHARAC"/>
</dbReference>
<keyword evidence="6" id="KW-1185">Reference proteome</keyword>
<comment type="caution">
    <text evidence="5">The sequence shown here is derived from an EMBL/GenBank/DDBJ whole genome shotgun (WGS) entry which is preliminary data.</text>
</comment>
<reference evidence="5 6" key="1">
    <citation type="submission" date="2018-06" db="EMBL/GenBank/DDBJ databases">
        <title>Genomic Encyclopedia of Archaeal and Bacterial Type Strains, Phase II (KMG-II): from individual species to whole genera.</title>
        <authorList>
            <person name="Goeker M."/>
        </authorList>
    </citation>
    <scope>NUCLEOTIDE SEQUENCE [LARGE SCALE GENOMIC DNA]</scope>
    <source>
        <strain evidence="5 6">DSM 23857</strain>
    </source>
</reference>
<gene>
    <name evidence="5" type="ORF">LX64_04061</name>
</gene>
<keyword evidence="3" id="KW-0804">Transcription</keyword>
<organism evidence="5 6">
    <name type="scientific">Chitinophaga skermanii</name>
    <dbReference type="NCBI Taxonomy" id="331697"/>
    <lineage>
        <taxon>Bacteria</taxon>
        <taxon>Pseudomonadati</taxon>
        <taxon>Bacteroidota</taxon>
        <taxon>Chitinophagia</taxon>
        <taxon>Chitinophagales</taxon>
        <taxon>Chitinophagaceae</taxon>
        <taxon>Chitinophaga</taxon>
    </lineage>
</organism>